<dbReference type="Proteomes" id="UP001498398">
    <property type="component" value="Unassembled WGS sequence"/>
</dbReference>
<dbReference type="EMBL" id="JBANRG010000078">
    <property type="protein sequence ID" value="KAK7438581.1"/>
    <property type="molecule type" value="Genomic_DNA"/>
</dbReference>
<comment type="caution">
    <text evidence="1">The sequence shown here is derived from an EMBL/GenBank/DDBJ whole genome shotgun (WGS) entry which is preliminary data.</text>
</comment>
<sequence length="92" mass="10059">MLKDVAVAAAGLASNHSRKPPLHLSIALNSNNRVVWIPRLIVKVPHKRGVHSFLVSTLASLPITLLHSSRLNIIMCSLDLDTCIAISRTLNF</sequence>
<name>A0ABR1ITY1_9AGAR</name>
<gene>
    <name evidence="1" type="ORF">VKT23_017916</name>
</gene>
<accession>A0ABR1ITY1</accession>
<keyword evidence="2" id="KW-1185">Reference proteome</keyword>
<reference evidence="1 2" key="1">
    <citation type="submission" date="2024-01" db="EMBL/GenBank/DDBJ databases">
        <title>A draft genome for the cacao thread blight pathogen Marasmiellus scandens.</title>
        <authorList>
            <person name="Baruah I.K."/>
            <person name="Leung J."/>
            <person name="Bukari Y."/>
            <person name="Amoako-Attah I."/>
            <person name="Meinhardt L.W."/>
            <person name="Bailey B.A."/>
            <person name="Cohen S.P."/>
        </authorList>
    </citation>
    <scope>NUCLEOTIDE SEQUENCE [LARGE SCALE GENOMIC DNA]</scope>
    <source>
        <strain evidence="1 2">GH-19</strain>
    </source>
</reference>
<evidence type="ECO:0000313" key="1">
    <source>
        <dbReference type="EMBL" id="KAK7438581.1"/>
    </source>
</evidence>
<protein>
    <submittedName>
        <fullName evidence="1">Uncharacterized protein</fullName>
    </submittedName>
</protein>
<organism evidence="1 2">
    <name type="scientific">Marasmiellus scandens</name>
    <dbReference type="NCBI Taxonomy" id="2682957"/>
    <lineage>
        <taxon>Eukaryota</taxon>
        <taxon>Fungi</taxon>
        <taxon>Dikarya</taxon>
        <taxon>Basidiomycota</taxon>
        <taxon>Agaricomycotina</taxon>
        <taxon>Agaricomycetes</taxon>
        <taxon>Agaricomycetidae</taxon>
        <taxon>Agaricales</taxon>
        <taxon>Marasmiineae</taxon>
        <taxon>Omphalotaceae</taxon>
        <taxon>Marasmiellus</taxon>
    </lineage>
</organism>
<evidence type="ECO:0000313" key="2">
    <source>
        <dbReference type="Proteomes" id="UP001498398"/>
    </source>
</evidence>
<proteinExistence type="predicted"/>